<dbReference type="PANTHER" id="PTHR33104">
    <property type="entry name" value="SI:DKEY-29D5.2"/>
    <property type="match status" value="1"/>
</dbReference>
<feature type="transmembrane region" description="Helical" evidence="1">
    <location>
        <begin position="118"/>
        <end position="140"/>
    </location>
</feature>
<accession>A0A150FTF8</accession>
<name>A0A150FTF8_GONPE</name>
<keyword evidence="3" id="KW-1185">Reference proteome</keyword>
<gene>
    <name evidence="2" type="ORF">GPECTOR_1477g659</name>
</gene>
<sequence length="273" mass="31283">MGCLPWRSVEAVSGGPRYFHSCHFDGCFRLNLLRRGGYTQDYTQLPYQRYFINNTVVQSLDRAAATTDSTGSTHCSTFHADKVLSAESQKNLITAVGVVVCRHGMLLRLMNFFRGERHLYSTATLWSLFVAGSAVHFWWYDIACRWIKSFGKWLEQEGDPGVVEKGKHVQGIIPPWHRYAHSVTIRQRPQLIKELRERVAAVERLYPDYGPALWQTDTAEFKGALVELAEHEIGQLCTEIEGAVMDYYSLEQVMVSLASRKKERDLAKREKTF</sequence>
<keyword evidence="1" id="KW-1133">Transmembrane helix</keyword>
<dbReference type="EMBL" id="LSYV01001470">
    <property type="protein sequence ID" value="KXZ40894.1"/>
    <property type="molecule type" value="Genomic_DNA"/>
</dbReference>
<comment type="caution">
    <text evidence="2">The sequence shown here is derived from an EMBL/GenBank/DDBJ whole genome shotgun (WGS) entry which is preliminary data.</text>
</comment>
<evidence type="ECO:0000313" key="2">
    <source>
        <dbReference type="EMBL" id="KXZ40894.1"/>
    </source>
</evidence>
<dbReference type="PANTHER" id="PTHR33104:SF2">
    <property type="entry name" value="CXC3 LIKE CYSTEINE CLUSTER DOMAIN-CONTAINING PROTEIN"/>
    <property type="match status" value="1"/>
</dbReference>
<reference evidence="3" key="1">
    <citation type="journal article" date="2016" name="Nat. Commun.">
        <title>The Gonium pectorale genome demonstrates co-option of cell cycle regulation during the evolution of multicellularity.</title>
        <authorList>
            <person name="Hanschen E.R."/>
            <person name="Marriage T.N."/>
            <person name="Ferris P.J."/>
            <person name="Hamaji T."/>
            <person name="Toyoda A."/>
            <person name="Fujiyama A."/>
            <person name="Neme R."/>
            <person name="Noguchi H."/>
            <person name="Minakuchi Y."/>
            <person name="Suzuki M."/>
            <person name="Kawai-Toyooka H."/>
            <person name="Smith D.R."/>
            <person name="Sparks H."/>
            <person name="Anderson J."/>
            <person name="Bakaric R."/>
            <person name="Luria V."/>
            <person name="Karger A."/>
            <person name="Kirschner M.W."/>
            <person name="Durand P.M."/>
            <person name="Michod R.E."/>
            <person name="Nozaki H."/>
            <person name="Olson B.J."/>
        </authorList>
    </citation>
    <scope>NUCLEOTIDE SEQUENCE [LARGE SCALE GENOMIC DNA]</scope>
    <source>
        <strain evidence="3">NIES-2863</strain>
    </source>
</reference>
<evidence type="ECO:0000256" key="1">
    <source>
        <dbReference type="SAM" id="Phobius"/>
    </source>
</evidence>
<keyword evidence="1" id="KW-0812">Transmembrane</keyword>
<dbReference type="AlphaFoldDB" id="A0A150FTF8"/>
<keyword evidence="1" id="KW-0472">Membrane</keyword>
<dbReference type="OrthoDB" id="544344at2759"/>
<dbReference type="STRING" id="33097.A0A150FTF8"/>
<dbReference type="Pfam" id="PF18758">
    <property type="entry name" value="KDZ"/>
    <property type="match status" value="1"/>
</dbReference>
<organism evidence="2 3">
    <name type="scientific">Gonium pectorale</name>
    <name type="common">Green alga</name>
    <dbReference type="NCBI Taxonomy" id="33097"/>
    <lineage>
        <taxon>Eukaryota</taxon>
        <taxon>Viridiplantae</taxon>
        <taxon>Chlorophyta</taxon>
        <taxon>core chlorophytes</taxon>
        <taxon>Chlorophyceae</taxon>
        <taxon>CS clade</taxon>
        <taxon>Chlamydomonadales</taxon>
        <taxon>Volvocaceae</taxon>
        <taxon>Gonium</taxon>
    </lineage>
</organism>
<protein>
    <submittedName>
        <fullName evidence="2">Uncharacterized protein</fullName>
    </submittedName>
</protein>
<dbReference type="Proteomes" id="UP000075714">
    <property type="component" value="Unassembled WGS sequence"/>
</dbReference>
<evidence type="ECO:0000313" key="3">
    <source>
        <dbReference type="Proteomes" id="UP000075714"/>
    </source>
</evidence>
<dbReference type="InterPro" id="IPR040521">
    <property type="entry name" value="KDZ"/>
</dbReference>
<proteinExistence type="predicted"/>